<evidence type="ECO:0000256" key="1">
    <source>
        <dbReference type="ARBA" id="ARBA00005641"/>
    </source>
</evidence>
<evidence type="ECO:0000256" key="3">
    <source>
        <dbReference type="ARBA" id="ARBA00023295"/>
    </source>
</evidence>
<dbReference type="Proteomes" id="UP000268535">
    <property type="component" value="Unassembled WGS sequence"/>
</dbReference>
<dbReference type="OrthoDB" id="9971853at2759"/>
<name>A0A4P9X6P0_9FUNG</name>
<evidence type="ECO:0000313" key="7">
    <source>
        <dbReference type="EMBL" id="RKO97729.1"/>
    </source>
</evidence>
<gene>
    <name evidence="7" type="ORF">CAUPRSCDRAFT_3280</name>
    <name evidence="8" type="ORF">CXG81DRAFT_6583</name>
</gene>
<keyword evidence="2 7" id="KW-0378">Hydrolase</keyword>
<accession>A0A4P9X6P0</accession>
<evidence type="ECO:0000259" key="6">
    <source>
        <dbReference type="Pfam" id="PF18564"/>
    </source>
</evidence>
<dbReference type="SUPFAM" id="SSF51445">
    <property type="entry name" value="(Trans)glycosidases"/>
    <property type="match status" value="1"/>
</dbReference>
<dbReference type="STRING" id="1555241.A0A4P9X6P0"/>
<dbReference type="InterPro" id="IPR041036">
    <property type="entry name" value="GH5_C"/>
</dbReference>
<keyword evidence="3" id="KW-0326">Glycosidase</keyword>
<reference evidence="7" key="3">
    <citation type="submission" date="2018-08" db="EMBL/GenBank/DDBJ databases">
        <title>Leveraging single-cell genomics to expand the Fungal Tree of Life.</title>
        <authorList>
            <consortium name="DOE Joint Genome Institute"/>
            <person name="Ahrendt S.R."/>
            <person name="Quandt C.A."/>
            <person name="Ciobanu D."/>
            <person name="Clum A."/>
            <person name="Salamov A."/>
            <person name="Andreopoulos B."/>
            <person name="Cheng J.-F."/>
            <person name="Woyke T."/>
            <person name="Pelin A."/>
            <person name="Henrissat B."/>
            <person name="Reynolds N."/>
            <person name="Benny G.L."/>
            <person name="Smith M.E."/>
            <person name="James T.Y."/>
            <person name="Grigoriev I.V."/>
        </authorList>
    </citation>
    <scope>NUCLEOTIDE SEQUENCE</scope>
    <source>
        <strain evidence="7">ATCC 52028</strain>
    </source>
</reference>
<evidence type="ECO:0000313" key="9">
    <source>
        <dbReference type="Proteomes" id="UP000268535"/>
    </source>
</evidence>
<evidence type="ECO:0000313" key="10">
    <source>
        <dbReference type="Proteomes" id="UP000274922"/>
    </source>
</evidence>
<dbReference type="EMBL" id="ML014204">
    <property type="protein sequence ID" value="RKP00671.1"/>
    <property type="molecule type" value="Genomic_DNA"/>
</dbReference>
<dbReference type="InterPro" id="IPR018087">
    <property type="entry name" value="Glyco_hydro_5_CS"/>
</dbReference>
<evidence type="ECO:0000313" key="8">
    <source>
        <dbReference type="EMBL" id="RKP00671.1"/>
    </source>
</evidence>
<dbReference type="GO" id="GO:0050295">
    <property type="term" value="F:steryl-beta-glucosidase activity"/>
    <property type="evidence" value="ECO:0007669"/>
    <property type="project" value="TreeGrafter"/>
</dbReference>
<dbReference type="Pfam" id="PF00150">
    <property type="entry name" value="Cellulase"/>
    <property type="match status" value="1"/>
</dbReference>
<feature type="region of interest" description="Disordered" evidence="4">
    <location>
        <begin position="536"/>
        <end position="569"/>
    </location>
</feature>
<dbReference type="PANTHER" id="PTHR31308">
    <property type="match status" value="1"/>
</dbReference>
<reference evidence="8" key="2">
    <citation type="submission" date="2018-04" db="EMBL/GenBank/DDBJ databases">
        <title>Leveraging single-cell genomics to expand the Fungal Tree of Life.</title>
        <authorList>
            <consortium name="DOE Joint Genome Institute"/>
            <person name="Ahrendt S.R."/>
            <person name="Quandt C.A."/>
            <person name="Ciobanu D."/>
            <person name="Clum A."/>
            <person name="Salamov A."/>
            <person name="Andreopoulos B."/>
            <person name="Cheng J.-F."/>
            <person name="Woyke T."/>
            <person name="Pelin A."/>
            <person name="Henrissat B."/>
            <person name="Benny G.L."/>
            <person name="Smith M.E."/>
            <person name="James T.Y."/>
            <person name="Grigoriev I.V."/>
        </authorList>
    </citation>
    <scope>NUCLEOTIDE SEQUENCE</scope>
    <source>
        <strain evidence="8">ATCC 52028</strain>
    </source>
</reference>
<sequence length="663" mass="74675">LVDGEGRDLLLRGVNLCGASKLPTNPVGSSHLSDGFWDHHEVSFAGRPFPQHEADTHFRRLQTWGLTLVRLVVPWEAIEHAGPGIYDDAFIDSLIPILEAADRHGCRVVLDPHQDVWSRYSGGSGAPGWTFDVAGMDIRAFKATHAAHVHQTADDVRDTHMIWPTNYQKLASGTMFTLFFGSETFAPQARYGGQSVQQFLQTCFIKSFAHLLRRVKHCRAVVGIEVMNEPHPGYIGLADLTRFDPYTCLHYQSVPSAFESMQLGHGRALDIDFYVRSWPFPTRRVGKRVVNPEGRCCWRSGTCLWRQHGVWGDRDGRAVLLKPDYFTRHADGRVVDFSQDFWLPFIQQFYDAMLAVDPAVLVMFEPVPQVPPPSIRPDAMPQLVYAPHWYDLNALFSKSFTTAVTHDVQRLARNPWALPFATYFGRRGVKRNYAGQIQALVDEGRARVGDRPVLVGECGLPMDINQRTAFGNGDYSRHEHALDALLWGLESSGVHYTLWNYNPGNDDEWGDHWNGENFSIYSDDYRRHGDIGLPLPAKDAVDSTSSNTDDRGSGDPLDEHEGHRWHSSHGGGRVLNAILRPAAVKLSGRPRRARFHLEHLRYELQLVDPRPGVVTEIYVPNWHFPPDRAVVTLYGPPVARALCPVCAAGGTFRLVPGRQTLYW</sequence>
<organism evidence="8 10">
    <name type="scientific">Caulochytrium protostelioides</name>
    <dbReference type="NCBI Taxonomy" id="1555241"/>
    <lineage>
        <taxon>Eukaryota</taxon>
        <taxon>Fungi</taxon>
        <taxon>Fungi incertae sedis</taxon>
        <taxon>Chytridiomycota</taxon>
        <taxon>Chytridiomycota incertae sedis</taxon>
        <taxon>Chytridiomycetes</taxon>
        <taxon>Caulochytriales</taxon>
        <taxon>Caulochytriaceae</taxon>
        <taxon>Caulochytrium</taxon>
    </lineage>
</organism>
<dbReference type="Gene3D" id="3.20.20.80">
    <property type="entry name" value="Glycosidases"/>
    <property type="match status" value="1"/>
</dbReference>
<feature type="non-terminal residue" evidence="8">
    <location>
        <position position="663"/>
    </location>
</feature>
<dbReference type="AlphaFoldDB" id="A0A4P9X6P0"/>
<dbReference type="GO" id="GO:0000272">
    <property type="term" value="P:polysaccharide catabolic process"/>
    <property type="evidence" value="ECO:0007669"/>
    <property type="project" value="InterPro"/>
</dbReference>
<dbReference type="InterPro" id="IPR052066">
    <property type="entry name" value="Glycosphingolipid_Hydrolases"/>
</dbReference>
<feature type="domain" description="Glycoside hydrolase family 5 C-terminal" evidence="6">
    <location>
        <begin position="580"/>
        <end position="632"/>
    </location>
</feature>
<proteinExistence type="inferred from homology"/>
<dbReference type="GO" id="GO:1904462">
    <property type="term" value="P:ergosteryl 3-beta-D-glucoside catabolic process"/>
    <property type="evidence" value="ECO:0007669"/>
    <property type="project" value="TreeGrafter"/>
</dbReference>
<dbReference type="Proteomes" id="UP000274922">
    <property type="component" value="Unassembled WGS sequence"/>
</dbReference>
<dbReference type="InterPro" id="IPR017853">
    <property type="entry name" value="GH"/>
</dbReference>
<evidence type="ECO:0000256" key="2">
    <source>
        <dbReference type="ARBA" id="ARBA00022801"/>
    </source>
</evidence>
<keyword evidence="10" id="KW-1185">Reference proteome</keyword>
<dbReference type="PROSITE" id="PS00659">
    <property type="entry name" value="GLYCOSYL_HYDROL_F5"/>
    <property type="match status" value="1"/>
</dbReference>
<feature type="non-terminal residue" evidence="8">
    <location>
        <position position="1"/>
    </location>
</feature>
<dbReference type="EMBL" id="ML009181">
    <property type="protein sequence ID" value="RKO97729.1"/>
    <property type="molecule type" value="Genomic_DNA"/>
</dbReference>
<protein>
    <submittedName>
        <fullName evidence="7">Glycoside hydrolase</fullName>
    </submittedName>
</protein>
<dbReference type="Pfam" id="PF18564">
    <property type="entry name" value="Glyco_hydro_5_C"/>
    <property type="match status" value="1"/>
</dbReference>
<feature type="domain" description="Glycoside hydrolase family 5" evidence="5">
    <location>
        <begin position="49"/>
        <end position="232"/>
    </location>
</feature>
<evidence type="ECO:0000259" key="5">
    <source>
        <dbReference type="Pfam" id="PF00150"/>
    </source>
</evidence>
<comment type="similarity">
    <text evidence="1">Belongs to the glycosyl hydrolase 5 (cellulase A) family.</text>
</comment>
<dbReference type="PANTHER" id="PTHR31308:SF5">
    <property type="entry name" value="ERGOSTERYL-BETA-GLUCOSIDASE"/>
    <property type="match status" value="1"/>
</dbReference>
<evidence type="ECO:0000256" key="4">
    <source>
        <dbReference type="SAM" id="MobiDB-lite"/>
    </source>
</evidence>
<reference evidence="9 10" key="1">
    <citation type="journal article" date="2018" name="Nat. Microbiol.">
        <title>Leveraging single-cell genomics to expand the fungal tree of life.</title>
        <authorList>
            <person name="Ahrendt S.R."/>
            <person name="Quandt C.A."/>
            <person name="Ciobanu D."/>
            <person name="Clum A."/>
            <person name="Salamov A."/>
            <person name="Andreopoulos B."/>
            <person name="Cheng J.F."/>
            <person name="Woyke T."/>
            <person name="Pelin A."/>
            <person name="Henrissat B."/>
            <person name="Reynolds N.K."/>
            <person name="Benny G.L."/>
            <person name="Smith M.E."/>
            <person name="James T.Y."/>
            <person name="Grigoriev I.V."/>
        </authorList>
    </citation>
    <scope>NUCLEOTIDE SEQUENCE [LARGE SCALE GENOMIC DNA]</scope>
    <source>
        <strain evidence="9 10">ATCC 52028</strain>
    </source>
</reference>
<dbReference type="InterPro" id="IPR001547">
    <property type="entry name" value="Glyco_hydro_5"/>
</dbReference>
<feature type="compositionally biased region" description="Basic and acidic residues" evidence="4">
    <location>
        <begin position="548"/>
        <end position="564"/>
    </location>
</feature>